<evidence type="ECO:0000256" key="4">
    <source>
        <dbReference type="ARBA" id="ARBA00022989"/>
    </source>
</evidence>
<feature type="transmembrane region" description="Helical" evidence="6">
    <location>
        <begin position="12"/>
        <end position="39"/>
    </location>
</feature>
<keyword evidence="5 6" id="KW-0472">Membrane</keyword>
<feature type="transmembrane region" description="Helical" evidence="6">
    <location>
        <begin position="123"/>
        <end position="141"/>
    </location>
</feature>
<keyword evidence="4 6" id="KW-1133">Transmembrane helix</keyword>
<feature type="domain" description="Putative aromatic acid exporter C-terminal" evidence="7">
    <location>
        <begin position="146"/>
        <end position="312"/>
    </location>
</feature>
<evidence type="ECO:0000256" key="1">
    <source>
        <dbReference type="ARBA" id="ARBA00004651"/>
    </source>
</evidence>
<dbReference type="Gene3D" id="1.20.120.940">
    <property type="entry name" value="Putative aromatic acid exporter, C-terminal domain"/>
    <property type="match status" value="1"/>
</dbReference>
<dbReference type="InterPro" id="IPR021062">
    <property type="entry name" value="ArAE_1_C"/>
</dbReference>
<dbReference type="InterPro" id="IPR038323">
    <property type="entry name" value="ArAE_1_C_sf"/>
</dbReference>
<accession>A0A9D2FZL8</accession>
<dbReference type="AlphaFoldDB" id="A0A9D2FZL8"/>
<protein>
    <submittedName>
        <fullName evidence="8">Aromatic acid exporter family protein</fullName>
    </submittedName>
</protein>
<evidence type="ECO:0000256" key="5">
    <source>
        <dbReference type="ARBA" id="ARBA00023136"/>
    </source>
</evidence>
<reference evidence="8" key="2">
    <citation type="submission" date="2021-04" db="EMBL/GenBank/DDBJ databases">
        <authorList>
            <person name="Gilroy R."/>
        </authorList>
    </citation>
    <scope>NUCLEOTIDE SEQUENCE</scope>
    <source>
        <strain evidence="8">CHK169-4300</strain>
    </source>
</reference>
<evidence type="ECO:0000256" key="3">
    <source>
        <dbReference type="ARBA" id="ARBA00022692"/>
    </source>
</evidence>
<organism evidence="8 9">
    <name type="scientific">Candidatus Atopostipes pullistercoris</name>
    <dbReference type="NCBI Taxonomy" id="2838467"/>
    <lineage>
        <taxon>Bacteria</taxon>
        <taxon>Bacillati</taxon>
        <taxon>Bacillota</taxon>
        <taxon>Bacilli</taxon>
        <taxon>Lactobacillales</taxon>
        <taxon>Carnobacteriaceae</taxon>
        <taxon>Atopostipes</taxon>
    </lineage>
</organism>
<comment type="subcellular location">
    <subcellularLocation>
        <location evidence="1">Cell membrane</location>
        <topology evidence="1">Multi-pass membrane protein</topology>
    </subcellularLocation>
</comment>
<dbReference type="PANTHER" id="PTHR40064">
    <property type="entry name" value="MEMBRANE PROTEIN-RELATED"/>
    <property type="match status" value="1"/>
</dbReference>
<dbReference type="InterPro" id="IPR052984">
    <property type="entry name" value="UPF0421"/>
</dbReference>
<evidence type="ECO:0000259" key="7">
    <source>
        <dbReference type="Pfam" id="PF11728"/>
    </source>
</evidence>
<evidence type="ECO:0000256" key="6">
    <source>
        <dbReference type="SAM" id="Phobius"/>
    </source>
</evidence>
<reference evidence="8" key="1">
    <citation type="journal article" date="2021" name="PeerJ">
        <title>Extensive microbial diversity within the chicken gut microbiome revealed by metagenomics and culture.</title>
        <authorList>
            <person name="Gilroy R."/>
            <person name="Ravi A."/>
            <person name="Getino M."/>
            <person name="Pursley I."/>
            <person name="Horton D.L."/>
            <person name="Alikhan N.F."/>
            <person name="Baker D."/>
            <person name="Gharbi K."/>
            <person name="Hall N."/>
            <person name="Watson M."/>
            <person name="Adriaenssens E.M."/>
            <person name="Foster-Nyarko E."/>
            <person name="Jarju S."/>
            <person name="Secka A."/>
            <person name="Antonio M."/>
            <person name="Oren A."/>
            <person name="Chaudhuri R.R."/>
            <person name="La Ragione R."/>
            <person name="Hildebrand F."/>
            <person name="Pallen M.J."/>
        </authorList>
    </citation>
    <scope>NUCLEOTIDE SEQUENCE</scope>
    <source>
        <strain evidence="8">CHK169-4300</strain>
    </source>
</reference>
<gene>
    <name evidence="8" type="ORF">H9808_01475</name>
</gene>
<proteinExistence type="predicted"/>
<dbReference type="InterPro" id="IPR010343">
    <property type="entry name" value="ArAE_1"/>
</dbReference>
<dbReference type="Proteomes" id="UP000824106">
    <property type="component" value="Unassembled WGS sequence"/>
</dbReference>
<dbReference type="GO" id="GO:0005886">
    <property type="term" value="C:plasma membrane"/>
    <property type="evidence" value="ECO:0007669"/>
    <property type="project" value="UniProtKB-SubCell"/>
</dbReference>
<feature type="transmembrane region" description="Helical" evidence="6">
    <location>
        <begin position="59"/>
        <end position="85"/>
    </location>
</feature>
<keyword evidence="2" id="KW-1003">Cell membrane</keyword>
<evidence type="ECO:0000256" key="2">
    <source>
        <dbReference type="ARBA" id="ARBA00022475"/>
    </source>
</evidence>
<evidence type="ECO:0000313" key="9">
    <source>
        <dbReference type="Proteomes" id="UP000824106"/>
    </source>
</evidence>
<dbReference type="EMBL" id="DXAZ01000020">
    <property type="protein sequence ID" value="HIZ70438.1"/>
    <property type="molecule type" value="Genomic_DNA"/>
</dbReference>
<sequence length="326" mass="37527">MSLTQRTFRITLAALFSIVLANYMGLENAMSAGIIAILSILDTRLETLKTALARLLSTILAFIIASVVFSVVGFSIYSFGIYLAIYIPLAYLGKVDAGLAPCSVLVTHFILAESISWHWQLNGFLLMLIGLSFALLFSLWIPSYNKKLDEQVKEIESQMSLVLFSLESYLMDGSKSIEQITEELNDLNHKIMSLDHLALIEYENKTFSRSVQNYYIKYAQMRKQQCQNLERMSEFLPYILLDTKESHLLASIFGETAEQLDETNTGVGLLQSIEELYQIFRESELPKSRKEFESRAILYYFLTDFEKFLFLKHDFYVEYSKINERQ</sequence>
<keyword evidence="3 6" id="KW-0812">Transmembrane</keyword>
<name>A0A9D2FZL8_9LACT</name>
<dbReference type="Pfam" id="PF11728">
    <property type="entry name" value="ArAE_1_C"/>
    <property type="match status" value="1"/>
</dbReference>
<evidence type="ECO:0000313" key="8">
    <source>
        <dbReference type="EMBL" id="HIZ70438.1"/>
    </source>
</evidence>
<dbReference type="PANTHER" id="PTHR40064:SF1">
    <property type="entry name" value="MEMBRANE PROTEIN"/>
    <property type="match status" value="1"/>
</dbReference>
<dbReference type="Pfam" id="PF06081">
    <property type="entry name" value="ArAE_1"/>
    <property type="match status" value="1"/>
</dbReference>
<comment type="caution">
    <text evidence="8">The sequence shown here is derived from an EMBL/GenBank/DDBJ whole genome shotgun (WGS) entry which is preliminary data.</text>
</comment>